<organism evidence="3">
    <name type="scientific">Rhodosorus marinus</name>
    <dbReference type="NCBI Taxonomy" id="101924"/>
    <lineage>
        <taxon>Eukaryota</taxon>
        <taxon>Rhodophyta</taxon>
        <taxon>Stylonematophyceae</taxon>
        <taxon>Stylonematales</taxon>
        <taxon>Stylonemataceae</taxon>
        <taxon>Rhodosorus</taxon>
    </lineage>
</organism>
<evidence type="ECO:0000256" key="1">
    <source>
        <dbReference type="SAM" id="MobiDB-lite"/>
    </source>
</evidence>
<proteinExistence type="predicted"/>
<dbReference type="AlphaFoldDB" id="A0A6T6LVK3"/>
<dbReference type="EMBL" id="HBEK01009728">
    <property type="protein sequence ID" value="CAD8395320.1"/>
    <property type="molecule type" value="Transcribed_RNA"/>
</dbReference>
<feature type="region of interest" description="Disordered" evidence="1">
    <location>
        <begin position="37"/>
        <end position="67"/>
    </location>
</feature>
<feature type="compositionally biased region" description="Polar residues" evidence="1">
    <location>
        <begin position="40"/>
        <end position="60"/>
    </location>
</feature>
<evidence type="ECO:0000313" key="3">
    <source>
        <dbReference type="EMBL" id="CAD8395321.1"/>
    </source>
</evidence>
<evidence type="ECO:0000313" key="2">
    <source>
        <dbReference type="EMBL" id="CAD8395320.1"/>
    </source>
</evidence>
<dbReference type="EMBL" id="HBEK01009729">
    <property type="protein sequence ID" value="CAD8395321.1"/>
    <property type="molecule type" value="Transcribed_RNA"/>
</dbReference>
<gene>
    <name evidence="2" type="ORF">RMAR0315_LOCUS5306</name>
    <name evidence="3" type="ORF">RMAR0315_LOCUS5307</name>
</gene>
<name>A0A6T6LVK3_9RHOD</name>
<protein>
    <submittedName>
        <fullName evidence="3">Uncharacterized protein</fullName>
    </submittedName>
</protein>
<accession>A0A6T6LVK3</accession>
<reference evidence="3" key="1">
    <citation type="submission" date="2021-01" db="EMBL/GenBank/DDBJ databases">
        <authorList>
            <person name="Corre E."/>
            <person name="Pelletier E."/>
            <person name="Niang G."/>
            <person name="Scheremetjew M."/>
            <person name="Finn R."/>
            <person name="Kale V."/>
            <person name="Holt S."/>
            <person name="Cochrane G."/>
            <person name="Meng A."/>
            <person name="Brown T."/>
            <person name="Cohen L."/>
        </authorList>
    </citation>
    <scope>NUCLEOTIDE SEQUENCE</scope>
    <source>
        <strain evidence="3">UTEX LB 2760</strain>
    </source>
</reference>
<sequence>MSFGASCRLDLPEKVDADPGCSFPRFGGISGGLLGGVSKELTSSSEESGTPSAESTTSCVESPAGDSPPVCASYLRKLEDNFREHAAQLDHPKFRMGLRRKRRNLQKHVSFSSEVTIAEPDSLPVNVTYEEEGNDPHAK</sequence>